<dbReference type="PANTHER" id="PTHR47976">
    <property type="entry name" value="G-TYPE LECTIN S-RECEPTOR-LIKE SERINE/THREONINE-PROTEIN KINASE SD2-5"/>
    <property type="match status" value="1"/>
</dbReference>
<evidence type="ECO:0000256" key="18">
    <source>
        <dbReference type="PROSITE-ProRule" id="PRU10141"/>
    </source>
</evidence>
<sequence>MLFIFAASSFVYYKRRVYRYKRLFENVNIGLAQDFSLQSYSYEELERATDGFREELGRGSFGAVYKGTTSSGDNKKTIAVKRLEKVVEEGIREFRAEMTTIGRTHHRNVVQLLGFCIEGSKRLLVYEFMSKGFLADFLFKAKFHPAWKERVRFASDVARGHFCLHEELLLPKQAKASTSAEESTRSYFAREWQKNALISVKSDIYSFGIVLLEIICRRRNIDLKVPSPDEVALSNWVCDCFMAGELNKLVELDEDVNMRTLERMVKVGMWCHSRRSRFTYL</sequence>
<keyword evidence="9" id="KW-0418">Kinase</keyword>
<evidence type="ECO:0000256" key="10">
    <source>
        <dbReference type="ARBA" id="ARBA00022840"/>
    </source>
</evidence>
<name>A0AA88AP24_FICCA</name>
<keyword evidence="14" id="KW-0675">Receptor</keyword>
<evidence type="ECO:0000256" key="16">
    <source>
        <dbReference type="ARBA" id="ARBA00047899"/>
    </source>
</evidence>
<evidence type="ECO:0000256" key="1">
    <source>
        <dbReference type="ARBA" id="ARBA00004479"/>
    </source>
</evidence>
<keyword evidence="3" id="KW-0723">Serine/threonine-protein kinase</keyword>
<evidence type="ECO:0000256" key="2">
    <source>
        <dbReference type="ARBA" id="ARBA00012513"/>
    </source>
</evidence>
<evidence type="ECO:0000313" key="20">
    <source>
        <dbReference type="EMBL" id="GMN49693.1"/>
    </source>
</evidence>
<evidence type="ECO:0000256" key="14">
    <source>
        <dbReference type="ARBA" id="ARBA00023170"/>
    </source>
</evidence>
<dbReference type="Pfam" id="PF07714">
    <property type="entry name" value="PK_Tyr_Ser-Thr"/>
    <property type="match status" value="1"/>
</dbReference>
<dbReference type="AlphaFoldDB" id="A0AA88AP24"/>
<evidence type="ECO:0000256" key="12">
    <source>
        <dbReference type="ARBA" id="ARBA00023136"/>
    </source>
</evidence>
<protein>
    <recommendedName>
        <fullName evidence="2">non-specific serine/threonine protein kinase</fullName>
        <ecNumber evidence="2">2.7.11.1</ecNumber>
    </recommendedName>
</protein>
<keyword evidence="11" id="KW-1133">Transmembrane helix</keyword>
<evidence type="ECO:0000256" key="11">
    <source>
        <dbReference type="ARBA" id="ARBA00022989"/>
    </source>
</evidence>
<dbReference type="GO" id="GO:0016020">
    <property type="term" value="C:membrane"/>
    <property type="evidence" value="ECO:0007669"/>
    <property type="project" value="UniProtKB-SubCell"/>
</dbReference>
<keyword evidence="12" id="KW-0472">Membrane</keyword>
<dbReference type="InterPro" id="IPR001245">
    <property type="entry name" value="Ser-Thr/Tyr_kinase_cat_dom"/>
</dbReference>
<keyword evidence="21" id="KW-1185">Reference proteome</keyword>
<dbReference type="InterPro" id="IPR011009">
    <property type="entry name" value="Kinase-like_dom_sf"/>
</dbReference>
<dbReference type="EMBL" id="BTGU01000031">
    <property type="protein sequence ID" value="GMN49693.1"/>
    <property type="molecule type" value="Genomic_DNA"/>
</dbReference>
<dbReference type="Gene3D" id="1.10.510.10">
    <property type="entry name" value="Transferase(Phosphotransferase) domain 1"/>
    <property type="match status" value="1"/>
</dbReference>
<evidence type="ECO:0000256" key="7">
    <source>
        <dbReference type="ARBA" id="ARBA00022729"/>
    </source>
</evidence>
<keyword evidence="4" id="KW-0245">EGF-like domain</keyword>
<organism evidence="20 21">
    <name type="scientific">Ficus carica</name>
    <name type="common">Common fig</name>
    <dbReference type="NCBI Taxonomy" id="3494"/>
    <lineage>
        <taxon>Eukaryota</taxon>
        <taxon>Viridiplantae</taxon>
        <taxon>Streptophyta</taxon>
        <taxon>Embryophyta</taxon>
        <taxon>Tracheophyta</taxon>
        <taxon>Spermatophyta</taxon>
        <taxon>Magnoliopsida</taxon>
        <taxon>eudicotyledons</taxon>
        <taxon>Gunneridae</taxon>
        <taxon>Pentapetalae</taxon>
        <taxon>rosids</taxon>
        <taxon>fabids</taxon>
        <taxon>Rosales</taxon>
        <taxon>Moraceae</taxon>
        <taxon>Ficeae</taxon>
        <taxon>Ficus</taxon>
    </lineage>
</organism>
<evidence type="ECO:0000259" key="19">
    <source>
        <dbReference type="PROSITE" id="PS50011"/>
    </source>
</evidence>
<keyword evidence="15" id="KW-0325">Glycoprotein</keyword>
<evidence type="ECO:0000256" key="3">
    <source>
        <dbReference type="ARBA" id="ARBA00022527"/>
    </source>
</evidence>
<dbReference type="InterPro" id="IPR000719">
    <property type="entry name" value="Prot_kinase_dom"/>
</dbReference>
<evidence type="ECO:0000256" key="8">
    <source>
        <dbReference type="ARBA" id="ARBA00022741"/>
    </source>
</evidence>
<evidence type="ECO:0000256" key="6">
    <source>
        <dbReference type="ARBA" id="ARBA00022692"/>
    </source>
</evidence>
<keyword evidence="13" id="KW-1015">Disulfide bond</keyword>
<dbReference type="PROSITE" id="PS00107">
    <property type="entry name" value="PROTEIN_KINASE_ATP"/>
    <property type="match status" value="1"/>
</dbReference>
<dbReference type="SUPFAM" id="SSF56112">
    <property type="entry name" value="Protein kinase-like (PK-like)"/>
    <property type="match status" value="1"/>
</dbReference>
<evidence type="ECO:0000256" key="13">
    <source>
        <dbReference type="ARBA" id="ARBA00023157"/>
    </source>
</evidence>
<dbReference type="Proteomes" id="UP001187192">
    <property type="component" value="Unassembled WGS sequence"/>
</dbReference>
<dbReference type="InterPro" id="IPR017441">
    <property type="entry name" value="Protein_kinase_ATP_BS"/>
</dbReference>
<evidence type="ECO:0000256" key="17">
    <source>
        <dbReference type="ARBA" id="ARBA00048679"/>
    </source>
</evidence>
<evidence type="ECO:0000313" key="21">
    <source>
        <dbReference type="Proteomes" id="UP001187192"/>
    </source>
</evidence>
<dbReference type="EC" id="2.7.11.1" evidence="2"/>
<dbReference type="GO" id="GO:0005524">
    <property type="term" value="F:ATP binding"/>
    <property type="evidence" value="ECO:0007669"/>
    <property type="project" value="UniProtKB-UniRule"/>
</dbReference>
<evidence type="ECO:0000256" key="9">
    <source>
        <dbReference type="ARBA" id="ARBA00022777"/>
    </source>
</evidence>
<gene>
    <name evidence="20" type="ORF">TIFTF001_018854</name>
</gene>
<dbReference type="PANTHER" id="PTHR47976:SF49">
    <property type="entry name" value="RECEPTOR-LIKE SERINE_THREONINE-PROTEIN KINASE"/>
    <property type="match status" value="1"/>
</dbReference>
<keyword evidence="8 18" id="KW-0547">Nucleotide-binding</keyword>
<comment type="subcellular location">
    <subcellularLocation>
        <location evidence="1">Membrane</location>
        <topology evidence="1">Single-pass type I membrane protein</topology>
    </subcellularLocation>
</comment>
<evidence type="ECO:0000256" key="5">
    <source>
        <dbReference type="ARBA" id="ARBA00022679"/>
    </source>
</evidence>
<keyword evidence="6" id="KW-0812">Transmembrane</keyword>
<evidence type="ECO:0000256" key="15">
    <source>
        <dbReference type="ARBA" id="ARBA00023180"/>
    </source>
</evidence>
<dbReference type="InterPro" id="IPR051343">
    <property type="entry name" value="G-type_lectin_kinases/EP1-like"/>
</dbReference>
<comment type="catalytic activity">
    <reaction evidence="17">
        <text>L-seryl-[protein] + ATP = O-phospho-L-seryl-[protein] + ADP + H(+)</text>
        <dbReference type="Rhea" id="RHEA:17989"/>
        <dbReference type="Rhea" id="RHEA-COMP:9863"/>
        <dbReference type="Rhea" id="RHEA-COMP:11604"/>
        <dbReference type="ChEBI" id="CHEBI:15378"/>
        <dbReference type="ChEBI" id="CHEBI:29999"/>
        <dbReference type="ChEBI" id="CHEBI:30616"/>
        <dbReference type="ChEBI" id="CHEBI:83421"/>
        <dbReference type="ChEBI" id="CHEBI:456216"/>
        <dbReference type="EC" id="2.7.11.1"/>
    </reaction>
</comment>
<comment type="caution">
    <text evidence="20">The sequence shown here is derived from an EMBL/GenBank/DDBJ whole genome shotgun (WGS) entry which is preliminary data.</text>
</comment>
<keyword evidence="7" id="KW-0732">Signal</keyword>
<evidence type="ECO:0000256" key="4">
    <source>
        <dbReference type="ARBA" id="ARBA00022536"/>
    </source>
</evidence>
<dbReference type="PROSITE" id="PS50011">
    <property type="entry name" value="PROTEIN_KINASE_DOM"/>
    <property type="match status" value="1"/>
</dbReference>
<feature type="binding site" evidence="18">
    <location>
        <position position="81"/>
    </location>
    <ligand>
        <name>ATP</name>
        <dbReference type="ChEBI" id="CHEBI:30616"/>
    </ligand>
</feature>
<feature type="domain" description="Protein kinase" evidence="19">
    <location>
        <begin position="50"/>
        <end position="281"/>
    </location>
</feature>
<dbReference type="FunFam" id="3.30.200.20:FF:000059">
    <property type="entry name" value="S-receptor-like serine/threonine-protein kinase"/>
    <property type="match status" value="1"/>
</dbReference>
<dbReference type="GO" id="GO:0004674">
    <property type="term" value="F:protein serine/threonine kinase activity"/>
    <property type="evidence" value="ECO:0007669"/>
    <property type="project" value="UniProtKB-KW"/>
</dbReference>
<comment type="catalytic activity">
    <reaction evidence="16">
        <text>L-threonyl-[protein] + ATP = O-phospho-L-threonyl-[protein] + ADP + H(+)</text>
        <dbReference type="Rhea" id="RHEA:46608"/>
        <dbReference type="Rhea" id="RHEA-COMP:11060"/>
        <dbReference type="Rhea" id="RHEA-COMP:11605"/>
        <dbReference type="ChEBI" id="CHEBI:15378"/>
        <dbReference type="ChEBI" id="CHEBI:30013"/>
        <dbReference type="ChEBI" id="CHEBI:30616"/>
        <dbReference type="ChEBI" id="CHEBI:61977"/>
        <dbReference type="ChEBI" id="CHEBI:456216"/>
        <dbReference type="EC" id="2.7.11.1"/>
    </reaction>
</comment>
<keyword evidence="10 18" id="KW-0067">ATP-binding</keyword>
<proteinExistence type="predicted"/>
<reference evidence="20" key="1">
    <citation type="submission" date="2023-07" db="EMBL/GenBank/DDBJ databases">
        <title>draft genome sequence of fig (Ficus carica).</title>
        <authorList>
            <person name="Takahashi T."/>
            <person name="Nishimura K."/>
        </authorList>
    </citation>
    <scope>NUCLEOTIDE SEQUENCE</scope>
</reference>
<accession>A0AA88AP24</accession>
<dbReference type="Gene3D" id="3.30.200.20">
    <property type="entry name" value="Phosphorylase Kinase, domain 1"/>
    <property type="match status" value="1"/>
</dbReference>
<keyword evidence="5" id="KW-0808">Transferase</keyword>